<dbReference type="PANTHER" id="PTHR43270:SF12">
    <property type="entry name" value="SUCCINYL-DIAMINOPIMELATE DESUCCINYLASE"/>
    <property type="match status" value="1"/>
</dbReference>
<sequence>MSDVQAYIGRELGRFTSEILEFLRIPSVSAQSHHDADTRRTAEWLRDKMEGAGLKAEVLETDGHPVVLGEWRGAGSDAPTVLVYGHYDVQPAEPLDLWDSPPFEPEFRDGRLYARGSTDDKGQLYLHIKAAEAHLKDAGSLPINLIVLAEGEEEVGSPNLVPFVEAHKERLACDAVVISDTGMFAPDLPALLFSLRGLAYFELRVVGPLSDLHSGEYGGPVVNPATALGRILATLHDDQGRITVDGFYDDVLDWDQETRDGIRDLPFDEDEFEESLGAAPAGGEPGFSILERLWIRPTCEINGLLSGYTGEGAKTVLPAEAMAKVSFRLVADQTPQCVAELFRAHVASVTPPGVTVTIEELHGGLPWRAQLDGRLKEAAASSLLKAFGSAPVLAGGGGSIPIVGEFERILGAPVLLMGFSLPGANLHAPNEWFPEENIELGIRALAYLYEELGQPRT</sequence>
<evidence type="ECO:0000256" key="2">
    <source>
        <dbReference type="ARBA" id="ARBA00022723"/>
    </source>
</evidence>
<evidence type="ECO:0000256" key="1">
    <source>
        <dbReference type="ARBA" id="ARBA00022670"/>
    </source>
</evidence>
<evidence type="ECO:0000313" key="5">
    <source>
        <dbReference type="EMBL" id="SUZ65081.1"/>
    </source>
</evidence>
<dbReference type="GO" id="GO:0046872">
    <property type="term" value="F:metal ion binding"/>
    <property type="evidence" value="ECO:0007669"/>
    <property type="project" value="UniProtKB-KW"/>
</dbReference>
<keyword evidence="1" id="KW-0645">Protease</keyword>
<dbReference type="EMBL" id="UINC01000950">
    <property type="protein sequence ID" value="SUZ65081.1"/>
    <property type="molecule type" value="Genomic_DNA"/>
</dbReference>
<dbReference type="Pfam" id="PF07687">
    <property type="entry name" value="M20_dimer"/>
    <property type="match status" value="1"/>
</dbReference>
<evidence type="ECO:0000256" key="3">
    <source>
        <dbReference type="ARBA" id="ARBA00022801"/>
    </source>
</evidence>
<dbReference type="Pfam" id="PF01546">
    <property type="entry name" value="Peptidase_M20"/>
    <property type="match status" value="1"/>
</dbReference>
<dbReference type="InterPro" id="IPR002933">
    <property type="entry name" value="Peptidase_M20"/>
</dbReference>
<dbReference type="Gene3D" id="3.40.630.10">
    <property type="entry name" value="Zn peptidases"/>
    <property type="match status" value="1"/>
</dbReference>
<name>A0A381PDK2_9ZZZZ</name>
<dbReference type="InterPro" id="IPR051458">
    <property type="entry name" value="Cyt/Met_Dipeptidase"/>
</dbReference>
<dbReference type="PANTHER" id="PTHR43270">
    <property type="entry name" value="BETA-ALA-HIS DIPEPTIDASE"/>
    <property type="match status" value="1"/>
</dbReference>
<dbReference type="NCBIfam" id="NF006579">
    <property type="entry name" value="PRK09104.1"/>
    <property type="match status" value="1"/>
</dbReference>
<keyword evidence="3" id="KW-0378">Hydrolase</keyword>
<dbReference type="Gene3D" id="3.30.70.360">
    <property type="match status" value="1"/>
</dbReference>
<dbReference type="AlphaFoldDB" id="A0A381PDK2"/>
<dbReference type="GO" id="GO:0006508">
    <property type="term" value="P:proteolysis"/>
    <property type="evidence" value="ECO:0007669"/>
    <property type="project" value="UniProtKB-KW"/>
</dbReference>
<keyword evidence="2" id="KW-0479">Metal-binding</keyword>
<evidence type="ECO:0000259" key="4">
    <source>
        <dbReference type="Pfam" id="PF07687"/>
    </source>
</evidence>
<dbReference type="GO" id="GO:0008233">
    <property type="term" value="F:peptidase activity"/>
    <property type="evidence" value="ECO:0007669"/>
    <property type="project" value="UniProtKB-KW"/>
</dbReference>
<feature type="domain" description="Peptidase M20 dimerisation" evidence="4">
    <location>
        <begin position="194"/>
        <end position="352"/>
    </location>
</feature>
<dbReference type="InterPro" id="IPR011650">
    <property type="entry name" value="Peptidase_M20_dimer"/>
</dbReference>
<dbReference type="SUPFAM" id="SSF53187">
    <property type="entry name" value="Zn-dependent exopeptidases"/>
    <property type="match status" value="1"/>
</dbReference>
<accession>A0A381PDK2</accession>
<gene>
    <name evidence="5" type="ORF">METZ01_LOCUS17935</name>
</gene>
<dbReference type="NCBIfam" id="NF006053">
    <property type="entry name" value="PRK08201.1"/>
    <property type="match status" value="1"/>
</dbReference>
<organism evidence="5">
    <name type="scientific">marine metagenome</name>
    <dbReference type="NCBI Taxonomy" id="408172"/>
    <lineage>
        <taxon>unclassified sequences</taxon>
        <taxon>metagenomes</taxon>
        <taxon>ecological metagenomes</taxon>
    </lineage>
</organism>
<proteinExistence type="predicted"/>
<dbReference type="NCBIfam" id="NF005914">
    <property type="entry name" value="PRK07907.1"/>
    <property type="match status" value="1"/>
</dbReference>
<protein>
    <recommendedName>
        <fullName evidence="4">Peptidase M20 dimerisation domain-containing protein</fullName>
    </recommendedName>
</protein>
<reference evidence="5" key="1">
    <citation type="submission" date="2018-05" db="EMBL/GenBank/DDBJ databases">
        <authorList>
            <person name="Lanie J.A."/>
            <person name="Ng W.-L."/>
            <person name="Kazmierczak K.M."/>
            <person name="Andrzejewski T.M."/>
            <person name="Davidsen T.M."/>
            <person name="Wayne K.J."/>
            <person name="Tettelin H."/>
            <person name="Glass J.I."/>
            <person name="Rusch D."/>
            <person name="Podicherti R."/>
            <person name="Tsui H.-C.T."/>
            <person name="Winkler M.E."/>
        </authorList>
    </citation>
    <scope>NUCLEOTIDE SEQUENCE</scope>
</reference>